<accession>A0A1H9TR25</accession>
<dbReference type="Proteomes" id="UP000199051">
    <property type="component" value="Unassembled WGS sequence"/>
</dbReference>
<dbReference type="EMBL" id="FOGI01000006">
    <property type="protein sequence ID" value="SER99602.1"/>
    <property type="molecule type" value="Genomic_DNA"/>
</dbReference>
<keyword evidence="3" id="KW-1185">Reference proteome</keyword>
<dbReference type="AlphaFoldDB" id="A0A1H9TR25"/>
<protein>
    <submittedName>
        <fullName evidence="2">Tryptophan-associated transmembrane protein (Trp_oprn_chp)</fullName>
    </submittedName>
</protein>
<keyword evidence="1 2" id="KW-0812">Transmembrane</keyword>
<evidence type="ECO:0000313" key="3">
    <source>
        <dbReference type="Proteomes" id="UP000199051"/>
    </source>
</evidence>
<proteinExistence type="predicted"/>
<keyword evidence="1" id="KW-0472">Membrane</keyword>
<evidence type="ECO:0000313" key="2">
    <source>
        <dbReference type="EMBL" id="SER99602.1"/>
    </source>
</evidence>
<keyword evidence="1" id="KW-1133">Transmembrane helix</keyword>
<organism evidence="2 3">
    <name type="scientific">Actinokineospora terrae</name>
    <dbReference type="NCBI Taxonomy" id="155974"/>
    <lineage>
        <taxon>Bacteria</taxon>
        <taxon>Bacillati</taxon>
        <taxon>Actinomycetota</taxon>
        <taxon>Actinomycetes</taxon>
        <taxon>Pseudonocardiales</taxon>
        <taxon>Pseudonocardiaceae</taxon>
        <taxon>Actinokineospora</taxon>
    </lineage>
</organism>
<reference evidence="3" key="1">
    <citation type="submission" date="2016-10" db="EMBL/GenBank/DDBJ databases">
        <authorList>
            <person name="Varghese N."/>
            <person name="Submissions S."/>
        </authorList>
    </citation>
    <scope>NUCLEOTIDE SEQUENCE [LARGE SCALE GENOMIC DNA]</scope>
    <source>
        <strain evidence="3">DSM 44260</strain>
    </source>
</reference>
<dbReference type="InterPro" id="IPR019051">
    <property type="entry name" value="Trp_biosyn_TM_oprn/chp"/>
</dbReference>
<feature type="transmembrane region" description="Helical" evidence="1">
    <location>
        <begin position="43"/>
        <end position="64"/>
    </location>
</feature>
<evidence type="ECO:0000256" key="1">
    <source>
        <dbReference type="SAM" id="Phobius"/>
    </source>
</evidence>
<dbReference type="Pfam" id="PF09534">
    <property type="entry name" value="Trp_oprn_chp"/>
    <property type="match status" value="2"/>
</dbReference>
<feature type="transmembrane region" description="Helical" evidence="1">
    <location>
        <begin position="71"/>
        <end position="89"/>
    </location>
</feature>
<gene>
    <name evidence="2" type="ORF">SAMN04487818_106424</name>
</gene>
<name>A0A1H9TR25_9PSEU</name>
<dbReference type="STRING" id="155974.SAMN04487818_106424"/>
<sequence>MAGLLPLAAAALWGAAALTWEHSARGRPGTDLTVTVDITGGEVAPALVPLAVLAVAAVAGTLALGGVWRRLLGVVVALLGLVPVFEGVVDGTEFAGRALAVAGGALMLAAGVVLVLRGHRAPRLGGRYRSPGAVKEAARDEEDLWRALSEGEDPTR</sequence>
<feature type="transmembrane region" description="Helical" evidence="1">
    <location>
        <begin position="95"/>
        <end position="116"/>
    </location>
</feature>